<reference evidence="2" key="1">
    <citation type="submission" date="2022-10" db="EMBL/GenBank/DDBJ databases">
        <authorList>
            <person name="Chen Y."/>
            <person name="Dougan E. K."/>
            <person name="Chan C."/>
            <person name="Rhodes N."/>
            <person name="Thang M."/>
        </authorList>
    </citation>
    <scope>NUCLEOTIDE SEQUENCE</scope>
</reference>
<evidence type="ECO:0000313" key="2">
    <source>
        <dbReference type="EMBL" id="CAI3986390.1"/>
    </source>
</evidence>
<proteinExistence type="predicted"/>
<dbReference type="AlphaFoldDB" id="A0A9P1FTL5"/>
<dbReference type="EMBL" id="CAMXCT030001079">
    <property type="protein sequence ID" value="CAL4773702.1"/>
    <property type="molecule type" value="Genomic_DNA"/>
</dbReference>
<protein>
    <submittedName>
        <fullName evidence="2">Uncharacterized protein</fullName>
    </submittedName>
</protein>
<evidence type="ECO:0000313" key="3">
    <source>
        <dbReference type="EMBL" id="CAL4773702.1"/>
    </source>
</evidence>
<keyword evidence="1" id="KW-0812">Transmembrane</keyword>
<dbReference type="OrthoDB" id="10634483at2759"/>
<reference evidence="3 4" key="2">
    <citation type="submission" date="2024-05" db="EMBL/GenBank/DDBJ databases">
        <authorList>
            <person name="Chen Y."/>
            <person name="Shah S."/>
            <person name="Dougan E. K."/>
            <person name="Thang M."/>
            <person name="Chan C."/>
        </authorList>
    </citation>
    <scope>NUCLEOTIDE SEQUENCE [LARGE SCALE GENOMIC DNA]</scope>
</reference>
<feature type="transmembrane region" description="Helical" evidence="1">
    <location>
        <begin position="40"/>
        <end position="64"/>
    </location>
</feature>
<accession>A0A9P1FTL5</accession>
<organism evidence="2">
    <name type="scientific">Cladocopium goreaui</name>
    <dbReference type="NCBI Taxonomy" id="2562237"/>
    <lineage>
        <taxon>Eukaryota</taxon>
        <taxon>Sar</taxon>
        <taxon>Alveolata</taxon>
        <taxon>Dinophyceae</taxon>
        <taxon>Suessiales</taxon>
        <taxon>Symbiodiniaceae</taxon>
        <taxon>Cladocopium</taxon>
    </lineage>
</organism>
<dbReference type="EMBL" id="CAMXCT010001079">
    <property type="protein sequence ID" value="CAI3986390.1"/>
    <property type="molecule type" value="Genomic_DNA"/>
</dbReference>
<keyword evidence="1" id="KW-0472">Membrane</keyword>
<comment type="caution">
    <text evidence="2">The sequence shown here is derived from an EMBL/GenBank/DDBJ whole genome shotgun (WGS) entry which is preliminary data.</text>
</comment>
<keyword evidence="4" id="KW-1185">Reference proteome</keyword>
<evidence type="ECO:0000256" key="1">
    <source>
        <dbReference type="SAM" id="Phobius"/>
    </source>
</evidence>
<sequence length="160" mass="17771">MELTFLPRPIAVPVSTFGGRRIGRAELPRSGAPFLDAKTIAARGLGSAGSAAAATLGTLWVAGVRRRRRCKTWRHATDEEDFDYGAGKDYWDKRYQARSIREPVGAWSGAVLKRAKGETFETCKRNKTTSWDSELVRYRYFKPSSQTNPDQQVSCTLGAP</sequence>
<evidence type="ECO:0000313" key="4">
    <source>
        <dbReference type="Proteomes" id="UP001152797"/>
    </source>
</evidence>
<keyword evidence="1" id="KW-1133">Transmembrane helix</keyword>
<dbReference type="EMBL" id="CAMXCT020001079">
    <property type="protein sequence ID" value="CAL1139765.1"/>
    <property type="molecule type" value="Genomic_DNA"/>
</dbReference>
<dbReference type="Proteomes" id="UP001152797">
    <property type="component" value="Unassembled WGS sequence"/>
</dbReference>
<gene>
    <name evidence="2" type="ORF">C1SCF055_LOCUS13747</name>
</gene>
<name>A0A9P1FTL5_9DINO</name>